<feature type="compositionally biased region" description="Low complexity" evidence="1">
    <location>
        <begin position="211"/>
        <end position="232"/>
    </location>
</feature>
<protein>
    <recommendedName>
        <fullName evidence="4">AMP-activated protein kinase glycogen-binding domain-containing protein</fullName>
    </recommendedName>
</protein>
<feature type="compositionally biased region" description="Low complexity" evidence="1">
    <location>
        <begin position="99"/>
        <end position="130"/>
    </location>
</feature>
<evidence type="ECO:0000256" key="1">
    <source>
        <dbReference type="SAM" id="MobiDB-lite"/>
    </source>
</evidence>
<accession>A0A5J5F0U1</accession>
<evidence type="ECO:0008006" key="4">
    <source>
        <dbReference type="Google" id="ProtNLM"/>
    </source>
</evidence>
<dbReference type="PANTHER" id="PTHR40625:SF2">
    <property type="entry name" value="GTP-BINDING PROTEIN ESDC"/>
    <property type="match status" value="1"/>
</dbReference>
<feature type="compositionally biased region" description="Low complexity" evidence="1">
    <location>
        <begin position="157"/>
        <end position="166"/>
    </location>
</feature>
<dbReference type="InterPro" id="IPR014756">
    <property type="entry name" value="Ig_E-set"/>
</dbReference>
<dbReference type="AlphaFoldDB" id="A0A5J5F0U1"/>
<dbReference type="PANTHER" id="PTHR40625">
    <property type="entry name" value="GTP-BINDING PROTEIN ESDC-RELATED"/>
    <property type="match status" value="1"/>
</dbReference>
<dbReference type="EMBL" id="VXIS01000065">
    <property type="protein sequence ID" value="KAA8908784.1"/>
    <property type="molecule type" value="Genomic_DNA"/>
</dbReference>
<organism evidence="2 3">
    <name type="scientific">Sphaerosporella brunnea</name>
    <dbReference type="NCBI Taxonomy" id="1250544"/>
    <lineage>
        <taxon>Eukaryota</taxon>
        <taxon>Fungi</taxon>
        <taxon>Dikarya</taxon>
        <taxon>Ascomycota</taxon>
        <taxon>Pezizomycotina</taxon>
        <taxon>Pezizomycetes</taxon>
        <taxon>Pezizales</taxon>
        <taxon>Pyronemataceae</taxon>
        <taxon>Sphaerosporella</taxon>
    </lineage>
</organism>
<gene>
    <name evidence="2" type="ORF">FN846DRAFT_906019</name>
</gene>
<evidence type="ECO:0000313" key="2">
    <source>
        <dbReference type="EMBL" id="KAA8908784.1"/>
    </source>
</evidence>
<comment type="caution">
    <text evidence="2">The sequence shown here is derived from an EMBL/GenBank/DDBJ whole genome shotgun (WGS) entry which is preliminary data.</text>
</comment>
<evidence type="ECO:0000313" key="3">
    <source>
        <dbReference type="Proteomes" id="UP000326924"/>
    </source>
</evidence>
<reference evidence="2 3" key="1">
    <citation type="submission" date="2019-09" db="EMBL/GenBank/DDBJ databases">
        <title>Draft genome of the ectomycorrhizal ascomycete Sphaerosporella brunnea.</title>
        <authorList>
            <consortium name="DOE Joint Genome Institute"/>
            <person name="Benucci G.M."/>
            <person name="Marozzi G."/>
            <person name="Antonielli L."/>
            <person name="Sanchez S."/>
            <person name="Marco P."/>
            <person name="Wang X."/>
            <person name="Falini L.B."/>
            <person name="Barry K."/>
            <person name="Haridas S."/>
            <person name="Lipzen A."/>
            <person name="Labutti K."/>
            <person name="Grigoriev I.V."/>
            <person name="Murat C."/>
            <person name="Martin F."/>
            <person name="Albertini E."/>
            <person name="Donnini D."/>
            <person name="Bonito G."/>
        </authorList>
    </citation>
    <scope>NUCLEOTIDE SEQUENCE [LARGE SCALE GENOMIC DNA]</scope>
    <source>
        <strain evidence="2 3">Sb_GMNB300</strain>
    </source>
</reference>
<feature type="region of interest" description="Disordered" evidence="1">
    <location>
        <begin position="208"/>
        <end position="234"/>
    </location>
</feature>
<dbReference type="Proteomes" id="UP000326924">
    <property type="component" value="Unassembled WGS sequence"/>
</dbReference>
<dbReference type="OrthoDB" id="5364946at2759"/>
<dbReference type="Gene3D" id="2.60.40.10">
    <property type="entry name" value="Immunoglobulins"/>
    <property type="match status" value="1"/>
</dbReference>
<dbReference type="InterPro" id="IPR013783">
    <property type="entry name" value="Ig-like_fold"/>
</dbReference>
<dbReference type="InParanoid" id="A0A5J5F0U1"/>
<feature type="region of interest" description="Disordered" evidence="1">
    <location>
        <begin position="93"/>
        <end position="187"/>
    </location>
</feature>
<proteinExistence type="predicted"/>
<sequence>MSTSAAGTTFTLRTPSHIKSCHVTGSWDKYGKRYQMNVDTAAGPGYWTLTLKFGASMIPARYFYYFILDGYFESHNPNEQSCVEPTRNLTLNIMDYGMPSSPASTTSSRSSRRSSPTSSTSSRSPASSVRSSKRSGGVYDLPSPLEDQPYYHSKAHPSIPTGSRRTPSPRRQHRELSHLVHPKPRNPMAAHKLTLDTHYRTSVISNAATTSPVSSRSSSSCSGSSFSSGGSSPVTPLCQCDEFEVDTRGHYCEEYGEYYSDEEEEYEYRYARAPAPKDSKLDSDLAYRLERGLRM</sequence>
<dbReference type="SUPFAM" id="SSF81296">
    <property type="entry name" value="E set domains"/>
    <property type="match status" value="1"/>
</dbReference>
<keyword evidence="3" id="KW-1185">Reference proteome</keyword>
<name>A0A5J5F0U1_9PEZI</name>